<dbReference type="CDD" id="cd03024">
    <property type="entry name" value="DsbA_FrnE"/>
    <property type="match status" value="1"/>
</dbReference>
<dbReference type="PANTHER" id="PTHR13887">
    <property type="entry name" value="GLUTATHIONE S-TRANSFERASE KAPPA"/>
    <property type="match status" value="1"/>
</dbReference>
<dbReference type="Proteomes" id="UP000799772">
    <property type="component" value="Unassembled WGS sequence"/>
</dbReference>
<gene>
    <name evidence="2" type="ORF">NA57DRAFT_67812</name>
</gene>
<dbReference type="Gene3D" id="3.40.30.10">
    <property type="entry name" value="Glutaredoxin"/>
    <property type="match status" value="1"/>
</dbReference>
<dbReference type="PANTHER" id="PTHR13887:SF41">
    <property type="entry name" value="THIOREDOXIN SUPERFAMILY PROTEIN"/>
    <property type="match status" value="1"/>
</dbReference>
<dbReference type="OrthoDB" id="1930760at2759"/>
<reference evidence="2" key="1">
    <citation type="journal article" date="2020" name="Stud. Mycol.">
        <title>101 Dothideomycetes genomes: a test case for predicting lifestyles and emergence of pathogens.</title>
        <authorList>
            <person name="Haridas S."/>
            <person name="Albert R."/>
            <person name="Binder M."/>
            <person name="Bloem J."/>
            <person name="Labutti K."/>
            <person name="Salamov A."/>
            <person name="Andreopoulos B."/>
            <person name="Baker S."/>
            <person name="Barry K."/>
            <person name="Bills G."/>
            <person name="Bluhm B."/>
            <person name="Cannon C."/>
            <person name="Castanera R."/>
            <person name="Culley D."/>
            <person name="Daum C."/>
            <person name="Ezra D."/>
            <person name="Gonzalez J."/>
            <person name="Henrissat B."/>
            <person name="Kuo A."/>
            <person name="Liang C."/>
            <person name="Lipzen A."/>
            <person name="Lutzoni F."/>
            <person name="Magnuson J."/>
            <person name="Mondo S."/>
            <person name="Nolan M."/>
            <person name="Ohm R."/>
            <person name="Pangilinan J."/>
            <person name="Park H.-J."/>
            <person name="Ramirez L."/>
            <person name="Alfaro M."/>
            <person name="Sun H."/>
            <person name="Tritt A."/>
            <person name="Yoshinaga Y."/>
            <person name="Zwiers L.-H."/>
            <person name="Turgeon B."/>
            <person name="Goodwin S."/>
            <person name="Spatafora J."/>
            <person name="Crous P."/>
            <person name="Grigoriev I."/>
        </authorList>
    </citation>
    <scope>NUCLEOTIDE SEQUENCE</scope>
    <source>
        <strain evidence="2">CBS 133067</strain>
    </source>
</reference>
<organism evidence="2 3">
    <name type="scientific">Rhizodiscina lignyota</name>
    <dbReference type="NCBI Taxonomy" id="1504668"/>
    <lineage>
        <taxon>Eukaryota</taxon>
        <taxon>Fungi</taxon>
        <taxon>Dikarya</taxon>
        <taxon>Ascomycota</taxon>
        <taxon>Pezizomycotina</taxon>
        <taxon>Dothideomycetes</taxon>
        <taxon>Pleosporomycetidae</taxon>
        <taxon>Aulographales</taxon>
        <taxon>Rhizodiscinaceae</taxon>
        <taxon>Rhizodiscina</taxon>
    </lineage>
</organism>
<feature type="domain" description="DSBA-like thioredoxin" evidence="1">
    <location>
        <begin position="5"/>
        <end position="205"/>
    </location>
</feature>
<evidence type="ECO:0000313" key="2">
    <source>
        <dbReference type="EMBL" id="KAF2095365.1"/>
    </source>
</evidence>
<comment type="caution">
    <text evidence="2">The sequence shown here is derived from an EMBL/GenBank/DDBJ whole genome shotgun (WGS) entry which is preliminary data.</text>
</comment>
<dbReference type="SUPFAM" id="SSF52833">
    <property type="entry name" value="Thioredoxin-like"/>
    <property type="match status" value="1"/>
</dbReference>
<name>A0A9P4M362_9PEZI</name>
<protein>
    <submittedName>
        <fullName evidence="2">DSBA oxidoreductase</fullName>
    </submittedName>
</protein>
<evidence type="ECO:0000259" key="1">
    <source>
        <dbReference type="Pfam" id="PF01323"/>
    </source>
</evidence>
<proteinExistence type="predicted"/>
<accession>A0A9P4M362</accession>
<dbReference type="GO" id="GO:0016491">
    <property type="term" value="F:oxidoreductase activity"/>
    <property type="evidence" value="ECO:0007669"/>
    <property type="project" value="InterPro"/>
</dbReference>
<dbReference type="AlphaFoldDB" id="A0A9P4M362"/>
<sequence length="219" mass="25359">MTNFTIDITSDPICVFCYLGKRRLEKAISLWHKTASKTDTFTISWKPYYLQPNLPAEGVDKIQKMTERMGEEKAKLARKRLLQMGQFEGIDFHFGGKIRSTRDSHRLTRLAEEKGEETTDKVVERLFHEFHENENDIGDRELLVRIGTEAGLDAEEVRLYLEGDNGGEECDREAQEARDKGIIGVPYFRIQDKYVIDSAQDPSDFMEIFQKVREDESGR</sequence>
<evidence type="ECO:0000313" key="3">
    <source>
        <dbReference type="Proteomes" id="UP000799772"/>
    </source>
</evidence>
<dbReference type="Pfam" id="PF01323">
    <property type="entry name" value="DSBA"/>
    <property type="match status" value="1"/>
</dbReference>
<dbReference type="EMBL" id="ML978131">
    <property type="protein sequence ID" value="KAF2095365.1"/>
    <property type="molecule type" value="Genomic_DNA"/>
</dbReference>
<dbReference type="InterPro" id="IPR036249">
    <property type="entry name" value="Thioredoxin-like_sf"/>
</dbReference>
<dbReference type="InterPro" id="IPR001853">
    <property type="entry name" value="DSBA-like_thioredoxin_dom"/>
</dbReference>
<keyword evidence="3" id="KW-1185">Reference proteome</keyword>